<feature type="transmembrane region" description="Helical" evidence="2">
    <location>
        <begin position="217"/>
        <end position="240"/>
    </location>
</feature>
<proteinExistence type="predicted"/>
<dbReference type="Gene3D" id="2.60.120.260">
    <property type="entry name" value="Galactose-binding domain-like"/>
    <property type="match status" value="1"/>
</dbReference>
<keyword evidence="3" id="KW-0732">Signal</keyword>
<feature type="chain" id="PRO_5046853782" evidence="3">
    <location>
        <begin position="20"/>
        <end position="421"/>
    </location>
</feature>
<evidence type="ECO:0000313" key="5">
    <source>
        <dbReference type="Proteomes" id="UP001556367"/>
    </source>
</evidence>
<protein>
    <submittedName>
        <fullName evidence="4">Uncharacterized protein</fullName>
    </submittedName>
</protein>
<evidence type="ECO:0000256" key="3">
    <source>
        <dbReference type="SAM" id="SignalP"/>
    </source>
</evidence>
<sequence>MLLFLYLLAICLCSHYTLAVPQNVLPSDPLIQYDGEWKDPDPNNCLGCADLDQGPWKFAAYEPNPKLRGGDSQQSEPQSAEFLFNGSAISVYCILSNRVEPDRSRTKFKEQSRYFFTLDGKPETPFTHQPNGSNQFEYHSLVFNKTDLADGFHTLTIRNGEPGGDRSVMRLEQLVYVASTNPPSAPLPPEVPALASPAATMASAPGTTDHADLRRRITIIATVCSLVGALVVFIIIYLLFRQWKLRREPSLPTTSATPSEKNWFGWLPGRSDTPPSPTNSFHPSLFVRATRAYRSSTAPRRSRAGASQPQEHIATAVTEEVRSDLASAPSSRSAPHDSNFDATRTRGRRDPLMAVQEWRRQSGRGDPNAVLYAHPTEMSEVDLSIHYDDSSASGEAPPQPAALPESSAAPTPIRNFTVMNK</sequence>
<feature type="compositionally biased region" description="Polar residues" evidence="1">
    <location>
        <begin position="251"/>
        <end position="260"/>
    </location>
</feature>
<feature type="signal peptide" evidence="3">
    <location>
        <begin position="1"/>
        <end position="19"/>
    </location>
</feature>
<keyword evidence="2" id="KW-0472">Membrane</keyword>
<gene>
    <name evidence="4" type="ORF">HGRIS_014733</name>
</gene>
<keyword evidence="2" id="KW-1133">Transmembrane helix</keyword>
<organism evidence="4 5">
    <name type="scientific">Hohenbuehelia grisea</name>
    <dbReference type="NCBI Taxonomy" id="104357"/>
    <lineage>
        <taxon>Eukaryota</taxon>
        <taxon>Fungi</taxon>
        <taxon>Dikarya</taxon>
        <taxon>Basidiomycota</taxon>
        <taxon>Agaricomycotina</taxon>
        <taxon>Agaricomycetes</taxon>
        <taxon>Agaricomycetidae</taxon>
        <taxon>Agaricales</taxon>
        <taxon>Pleurotineae</taxon>
        <taxon>Pleurotaceae</taxon>
        <taxon>Hohenbuehelia</taxon>
    </lineage>
</organism>
<feature type="region of interest" description="Disordered" evidence="1">
    <location>
        <begin position="387"/>
        <end position="421"/>
    </location>
</feature>
<accession>A0ABR3IQL3</accession>
<dbReference type="Proteomes" id="UP001556367">
    <property type="component" value="Unassembled WGS sequence"/>
</dbReference>
<evidence type="ECO:0000256" key="2">
    <source>
        <dbReference type="SAM" id="Phobius"/>
    </source>
</evidence>
<keyword evidence="5" id="KW-1185">Reference proteome</keyword>
<dbReference type="EMBL" id="JASNQZ010000017">
    <property type="protein sequence ID" value="KAL0945573.1"/>
    <property type="molecule type" value="Genomic_DNA"/>
</dbReference>
<evidence type="ECO:0000256" key="1">
    <source>
        <dbReference type="SAM" id="MobiDB-lite"/>
    </source>
</evidence>
<comment type="caution">
    <text evidence="4">The sequence shown here is derived from an EMBL/GenBank/DDBJ whole genome shotgun (WGS) entry which is preliminary data.</text>
</comment>
<evidence type="ECO:0000313" key="4">
    <source>
        <dbReference type="EMBL" id="KAL0945573.1"/>
    </source>
</evidence>
<reference evidence="5" key="1">
    <citation type="submission" date="2024-06" db="EMBL/GenBank/DDBJ databases">
        <title>Multi-omics analyses provide insights into the biosynthesis of the anticancer antibiotic pleurotin in Hohenbuehelia grisea.</title>
        <authorList>
            <person name="Weaver J.A."/>
            <person name="Alberti F."/>
        </authorList>
    </citation>
    <scope>NUCLEOTIDE SEQUENCE [LARGE SCALE GENOMIC DNA]</scope>
    <source>
        <strain evidence="5">T-177</strain>
    </source>
</reference>
<keyword evidence="2" id="KW-0812">Transmembrane</keyword>
<feature type="region of interest" description="Disordered" evidence="1">
    <location>
        <begin position="320"/>
        <end position="349"/>
    </location>
</feature>
<name>A0ABR3IQL3_9AGAR</name>
<feature type="region of interest" description="Disordered" evidence="1">
    <location>
        <begin position="250"/>
        <end position="283"/>
    </location>
</feature>